<dbReference type="Proteomes" id="UP000310200">
    <property type="component" value="Unassembled WGS sequence"/>
</dbReference>
<evidence type="ECO:0000313" key="3">
    <source>
        <dbReference type="EMBL" id="TGZ57314.1"/>
    </source>
</evidence>
<dbReference type="EMBL" id="QBLH01000159">
    <property type="protein sequence ID" value="TGZ57314.1"/>
    <property type="molecule type" value="Genomic_DNA"/>
</dbReference>
<protein>
    <submittedName>
        <fullName evidence="3">Uncharacterized protein</fullName>
    </submittedName>
</protein>
<gene>
    <name evidence="3" type="ORF">DBV15_03243</name>
</gene>
<feature type="compositionally biased region" description="Polar residues" evidence="1">
    <location>
        <begin position="156"/>
        <end position="166"/>
    </location>
</feature>
<keyword evidence="2" id="KW-0732">Signal</keyword>
<dbReference type="STRING" id="300112.A0A4V3SCM4"/>
<sequence>METVSRLLLVLILNILWARTGYAAPLLDGKDTWNRNGFAPTIKAACSSDGLWCWGWLPISEMYDGNIIIPKEDGDTLRLQSRRHVASPVPDVTLRSWKDGMSEEPERERRASLPTSKQIPTKITKKDVVVSRSWGAGGMPFSVLYMNPHGPRSNHAVGTTAASQRQESSAATTESWTSFAKHPTSRIGSRTGQSTVQPRKQYWTIPQLFISYGWGSFGK</sequence>
<feature type="compositionally biased region" description="Basic and acidic residues" evidence="1">
    <location>
        <begin position="96"/>
        <end position="111"/>
    </location>
</feature>
<proteinExistence type="predicted"/>
<feature type="chain" id="PRO_5020410381" evidence="2">
    <location>
        <begin position="24"/>
        <end position="219"/>
    </location>
</feature>
<feature type="compositionally biased region" description="Low complexity" evidence="1">
    <location>
        <begin position="167"/>
        <end position="178"/>
    </location>
</feature>
<feature type="signal peptide" evidence="2">
    <location>
        <begin position="1"/>
        <end position="23"/>
    </location>
</feature>
<keyword evidence="4" id="KW-1185">Reference proteome</keyword>
<feature type="region of interest" description="Disordered" evidence="1">
    <location>
        <begin position="154"/>
        <end position="193"/>
    </location>
</feature>
<evidence type="ECO:0000313" key="4">
    <source>
        <dbReference type="Proteomes" id="UP000310200"/>
    </source>
</evidence>
<comment type="caution">
    <text evidence="3">The sequence shown here is derived from an EMBL/GenBank/DDBJ whole genome shotgun (WGS) entry which is preliminary data.</text>
</comment>
<dbReference type="AlphaFoldDB" id="A0A4V3SCM4"/>
<reference evidence="3 4" key="1">
    <citation type="journal article" date="2019" name="Philos. Trans. R. Soc. Lond., B, Biol. Sci.">
        <title>Ant behaviour and brain gene expression of defending hosts depend on the ecological success of the intruding social parasite.</title>
        <authorList>
            <person name="Kaur R."/>
            <person name="Stoldt M."/>
            <person name="Jongepier E."/>
            <person name="Feldmeyer B."/>
            <person name="Menzel F."/>
            <person name="Bornberg-Bauer E."/>
            <person name="Foitzik S."/>
        </authorList>
    </citation>
    <scope>NUCLEOTIDE SEQUENCE [LARGE SCALE GENOMIC DNA]</scope>
    <source>
        <tissue evidence="3">Whole body</tissue>
    </source>
</reference>
<evidence type="ECO:0000256" key="2">
    <source>
        <dbReference type="SAM" id="SignalP"/>
    </source>
</evidence>
<name>A0A4V3SCM4_9HYME</name>
<feature type="region of interest" description="Disordered" evidence="1">
    <location>
        <begin position="96"/>
        <end position="115"/>
    </location>
</feature>
<accession>A0A4V3SCM4</accession>
<organism evidence="3 4">
    <name type="scientific">Temnothorax longispinosus</name>
    <dbReference type="NCBI Taxonomy" id="300112"/>
    <lineage>
        <taxon>Eukaryota</taxon>
        <taxon>Metazoa</taxon>
        <taxon>Ecdysozoa</taxon>
        <taxon>Arthropoda</taxon>
        <taxon>Hexapoda</taxon>
        <taxon>Insecta</taxon>
        <taxon>Pterygota</taxon>
        <taxon>Neoptera</taxon>
        <taxon>Endopterygota</taxon>
        <taxon>Hymenoptera</taxon>
        <taxon>Apocrita</taxon>
        <taxon>Aculeata</taxon>
        <taxon>Formicoidea</taxon>
        <taxon>Formicidae</taxon>
        <taxon>Myrmicinae</taxon>
        <taxon>Temnothorax</taxon>
    </lineage>
</organism>
<evidence type="ECO:0000256" key="1">
    <source>
        <dbReference type="SAM" id="MobiDB-lite"/>
    </source>
</evidence>